<dbReference type="AlphaFoldDB" id="A0A1I0BFL3"/>
<dbReference type="Gene3D" id="3.40.1360.10">
    <property type="match status" value="1"/>
</dbReference>
<name>A0A1I0BFL3_9FIRM</name>
<keyword evidence="2" id="KW-1185">Reference proteome</keyword>
<dbReference type="SUPFAM" id="SSF56731">
    <property type="entry name" value="DNA primase core"/>
    <property type="match status" value="1"/>
</dbReference>
<gene>
    <name evidence="1" type="ORF">SAMN04489758_101110</name>
</gene>
<dbReference type="Proteomes" id="UP000198558">
    <property type="component" value="Unassembled WGS sequence"/>
</dbReference>
<evidence type="ECO:0008006" key="3">
    <source>
        <dbReference type="Google" id="ProtNLM"/>
    </source>
</evidence>
<proteinExistence type="predicted"/>
<dbReference type="GeneID" id="78287155"/>
<reference evidence="2" key="1">
    <citation type="submission" date="2016-10" db="EMBL/GenBank/DDBJ databases">
        <authorList>
            <person name="Varghese N."/>
            <person name="Submissions S."/>
        </authorList>
    </citation>
    <scope>NUCLEOTIDE SEQUENCE [LARGE SCALE GENOMIC DNA]</scope>
    <source>
        <strain evidence="2">DSM 1551</strain>
    </source>
</reference>
<sequence length="364" mass="43446">MTGLELKEYIFNNCKIEYVLNEIGCHHIKYNKNKEYFTCGNIDGDNPSCIVVNNNKYINVRNYTREEYFKSNDEIKSDIFTLIQYNFSRTNQNFDFREAIKYVHKLFDIPLTYNKDVKVKKQVNDPLEVFKKIKRSTVYVQDIDLDEMENIDYIPYIHIDWFREGIVPQTIKKFGLAYSHLYKRNIIPLRYWLDGKLLGYNQRTVIDNYEELGIKKYFITPTYPKSHNLYGLWENKEDITKYGYVVVYESEKSVLKRHSRKDPTGVALSGHTLSSEQARILIGLNVDIIISLDKDISINEIRHMCEKFYGIRNVYYTYDKYNLLNPKDSIADKSSNIFEFLMKYKIKYDEKEHKKYLDSLKNKN</sequence>
<protein>
    <recommendedName>
        <fullName evidence="3">DNA primase</fullName>
    </recommendedName>
</protein>
<dbReference type="RefSeq" id="WP_211283647.1">
    <property type="nucleotide sequence ID" value="NZ_FOIN01000001.1"/>
</dbReference>
<dbReference type="EMBL" id="FOIN01000001">
    <property type="protein sequence ID" value="SET05761.1"/>
    <property type="molecule type" value="Genomic_DNA"/>
</dbReference>
<organism evidence="1 2">
    <name type="scientific">Thomasclavelia cocleata</name>
    <dbReference type="NCBI Taxonomy" id="69824"/>
    <lineage>
        <taxon>Bacteria</taxon>
        <taxon>Bacillati</taxon>
        <taxon>Bacillota</taxon>
        <taxon>Erysipelotrichia</taxon>
        <taxon>Erysipelotrichales</taxon>
        <taxon>Coprobacillaceae</taxon>
        <taxon>Thomasclavelia</taxon>
    </lineage>
</organism>
<evidence type="ECO:0000313" key="1">
    <source>
        <dbReference type="EMBL" id="SET05761.1"/>
    </source>
</evidence>
<evidence type="ECO:0000313" key="2">
    <source>
        <dbReference type="Proteomes" id="UP000198558"/>
    </source>
</evidence>
<accession>A0A1I0BFL3</accession>